<evidence type="ECO:0000256" key="1">
    <source>
        <dbReference type="SAM" id="Coils"/>
    </source>
</evidence>
<dbReference type="InterPro" id="IPR036412">
    <property type="entry name" value="HAD-like_sf"/>
</dbReference>
<dbReference type="Gene3D" id="3.40.50.1000">
    <property type="entry name" value="HAD superfamily/HAD-like"/>
    <property type="match status" value="1"/>
</dbReference>
<protein>
    <recommendedName>
        <fullName evidence="4">Haloacid dehalogenase-like hydrolase</fullName>
    </recommendedName>
</protein>
<dbReference type="Gene3D" id="1.10.150.400">
    <property type="match status" value="1"/>
</dbReference>
<dbReference type="Pfam" id="PF05045">
    <property type="entry name" value="RgpF"/>
    <property type="match status" value="1"/>
</dbReference>
<dbReference type="Pfam" id="PF00702">
    <property type="entry name" value="Hydrolase"/>
    <property type="match status" value="1"/>
</dbReference>
<reference evidence="2 3" key="2">
    <citation type="submission" date="2017-10" db="EMBL/GenBank/DDBJ databases">
        <authorList>
            <person name="Banno H."/>
            <person name="Chua N.-H."/>
        </authorList>
    </citation>
    <scope>NUCLEOTIDE SEQUENCE [LARGE SCALE GENOMIC DNA]</scope>
    <source>
        <strain evidence="2 3">JK626</strain>
    </source>
</reference>
<feature type="coiled-coil region" evidence="1">
    <location>
        <begin position="295"/>
        <end position="322"/>
    </location>
</feature>
<evidence type="ECO:0000313" key="2">
    <source>
        <dbReference type="EMBL" id="PHU35557.1"/>
    </source>
</evidence>
<organism evidence="2 3">
    <name type="scientific">Pseudobutyrivibrio ruminis</name>
    <dbReference type="NCBI Taxonomy" id="46206"/>
    <lineage>
        <taxon>Bacteria</taxon>
        <taxon>Bacillati</taxon>
        <taxon>Bacillota</taxon>
        <taxon>Clostridia</taxon>
        <taxon>Lachnospirales</taxon>
        <taxon>Lachnospiraceae</taxon>
        <taxon>Pseudobutyrivibrio</taxon>
    </lineage>
</organism>
<evidence type="ECO:0000313" key="3">
    <source>
        <dbReference type="Proteomes" id="UP000225889"/>
    </source>
</evidence>
<dbReference type="Proteomes" id="UP000225889">
    <property type="component" value="Unassembled WGS sequence"/>
</dbReference>
<evidence type="ECO:0008006" key="4">
    <source>
        <dbReference type="Google" id="ProtNLM"/>
    </source>
</evidence>
<comment type="caution">
    <text evidence="2">The sequence shown here is derived from an EMBL/GenBank/DDBJ whole genome shotgun (WGS) entry which is preliminary data.</text>
</comment>
<proteinExistence type="predicted"/>
<keyword evidence="1" id="KW-0175">Coiled coil</keyword>
<dbReference type="RefSeq" id="WP_099391377.1">
    <property type="nucleotide sequence ID" value="NZ_PDYF01000008.1"/>
</dbReference>
<gene>
    <name evidence="2" type="ORF">CSX01_02845</name>
</gene>
<dbReference type="EMBL" id="PDYF01000008">
    <property type="protein sequence ID" value="PHU35557.1"/>
    <property type="molecule type" value="Genomic_DNA"/>
</dbReference>
<dbReference type="InterPro" id="IPR007739">
    <property type="entry name" value="RgpF"/>
</dbReference>
<dbReference type="AlphaFoldDB" id="A0A2G3DWY5"/>
<accession>A0A2G3DWY5</accession>
<reference evidence="2 3" key="1">
    <citation type="submission" date="2017-10" db="EMBL/GenBank/DDBJ databases">
        <title>Resolving the taxonomy of Roseburia spp., Eubacterium rectale and Agathobacter spp. through phylogenomic analysis.</title>
        <authorList>
            <person name="Sheridan P.O."/>
            <person name="Walker A.W."/>
            <person name="Duncan S.H."/>
            <person name="Scott K.P."/>
            <person name="Toole P.W.O."/>
            <person name="Luis P."/>
            <person name="Flint H.J."/>
        </authorList>
    </citation>
    <scope>NUCLEOTIDE SEQUENCE [LARGE SCALE GENOMIC DNA]</scope>
    <source>
        <strain evidence="2 3">JK626</strain>
    </source>
</reference>
<dbReference type="SUPFAM" id="SSF56784">
    <property type="entry name" value="HAD-like"/>
    <property type="match status" value="1"/>
</dbReference>
<dbReference type="InterPro" id="IPR023214">
    <property type="entry name" value="HAD_sf"/>
</dbReference>
<sequence>MERLLYEKLSNERNPKYNIITDIVERDGKKVVIKKPYDEMAIDHIHRVYDSYRGLQNVLQGSDFCVNQSELVGDTIESEYLEGEHITADDAPAYIEAVKKAYMGHAKEFVSSPEFEQVFGSVDLPRGVLAANYLDIDLIFENIIKTDKGWEIIDYEWTFDFLVPINYVLYRAVKFSQLPGNLVEISDAEKAVYQQMEDHFQKNYCFKDVKNLFELRKHADSHSKTAADFAIASRDYQIKQLQELIAAKDVHIRNIEAVNAELRTIYDNTVNTKGYRALENIRAFKAFITGKDTPARQERRQRKEFDKAAKLAEKEAKKLAAKGELPPSVAVHLHLFYVDLLPEFVSYFANIPFKFDLYISCTEDSDVNVIRAGLKELKNLGKVDIRQLPNRGRDLAPLYVKFAEEILSHDYFLHIHSKKSLYSGQEKGGWRQFSLELLLGSQEKINHIMELFKTGNAGLVYPDIHEEVPTIAYSWLANEAIGRQLFEEYDLGDMPSVFNYPAGSFFWARTDALRPLLERGYSYEDFPQEHGQTDGTLAHALERIVPFVSRKQGYDDYILYLKDEDTAKNKSLRPFFNTFKTDKEILTMKLASYDVISFDIFDTLITRGIYEPDDVFRLMEKIIKNTYGKSVDFLKLRKEAEAAATEKYGALTTIDKIYVEVAKDKVIGDIAMDVKRLEIDLETRLCMPRKDMVEIFNSLKAMGRHVILVSDMYLNRVEVVGLLHRCGIGGYDELLISCEVGARKDDGSMWDYVLSGINPDRFIHVGDNFRSDSQILMDRGVASHIVLNSKAMLELSDFTYLADFARTSLANSIMVGQAINGGIFNSPFAFGDTGKLTFKDIYDFGYTTMGPLMARFVQWIVEENKDNKERLLLLAREGYMLQKMIEGYCGCRGLEVPDIHYFLASRRACAVSALENDEDIRELILQKYQGSFSNLLNERFGVEIHEDDEDRQLDYNTKPEEIMEMLAPYKAEIFAKAAKEKNAYINYANEFISGASDIAVVDVGFSGTIQYFLMKLTGRDIAGHYLALHSNKPERIGGKADAIFEIRDKKLIDNSKLLRYQLFLENALSAPSGQLINFTMENGKPEPHYKDDDFVSDQVKRLQFGMIDFVLQYAYASKNSPDGLFADTTLVEDLFYDIIAAGTLTENIADSLTVEDGYSRGGVQKFDVESGTWKVS</sequence>
<name>A0A2G3DWY5_9FIRM</name>